<dbReference type="KEGG" id="pfer:IRI77_23280"/>
<dbReference type="EMBL" id="CP063849">
    <property type="protein sequence ID" value="QOY85734.1"/>
    <property type="molecule type" value="Genomic_DNA"/>
</dbReference>
<proteinExistence type="inferred from homology"/>
<dbReference type="Gene3D" id="3.40.50.720">
    <property type="entry name" value="NAD(P)-binding Rossmann-like Domain"/>
    <property type="match status" value="1"/>
</dbReference>
<reference evidence="3 4" key="1">
    <citation type="submission" date="2020-10" db="EMBL/GenBank/DDBJ databases">
        <title>Complete genome sequence of Paludibaculum fermentans P105T, a facultatively anaerobic acidobacterium capable of dissimilatory Fe(III) reduction.</title>
        <authorList>
            <person name="Dedysh S.N."/>
            <person name="Beletsky A.V."/>
            <person name="Kulichevskaya I.S."/>
            <person name="Mardanov A.V."/>
            <person name="Ravin N.V."/>
        </authorList>
    </citation>
    <scope>NUCLEOTIDE SEQUENCE [LARGE SCALE GENOMIC DNA]</scope>
    <source>
        <strain evidence="3 4">P105</strain>
    </source>
</reference>
<dbReference type="PRINTS" id="PR00081">
    <property type="entry name" value="GDHRDH"/>
</dbReference>
<dbReference type="FunFam" id="3.40.50.720:FF:000084">
    <property type="entry name" value="Short-chain dehydrogenase reductase"/>
    <property type="match status" value="1"/>
</dbReference>
<sequence length="256" mass="26881">MSDLFDLSGKVAAIVGGGGVLAGEMALGLARAGADIAILDFNLDAANARAAQVRDLGRRAIGVKVDATKKADLQAALDAILAELGHVEVLVNAAGINSGTPFFEITEEEWHRILDVDLTSVFLACQVFGQHMVQPGKGGSVINISSASSGPPLSKVFTYSVAKGGVNQVTQFLAREWATQGVRVNAILPGFFPAEQNRKLLTDERVASIMKHTPMNRFGEASELVGAAVYLASDKASSFVTGSIMRVDGGYMAMTI</sequence>
<dbReference type="PANTHER" id="PTHR42760:SF115">
    <property type="entry name" value="3-OXOACYL-[ACYL-CARRIER-PROTEIN] REDUCTASE FABG"/>
    <property type="match status" value="1"/>
</dbReference>
<dbReference type="SUPFAM" id="SSF51735">
    <property type="entry name" value="NAD(P)-binding Rossmann-fold domains"/>
    <property type="match status" value="1"/>
</dbReference>
<dbReference type="InterPro" id="IPR036291">
    <property type="entry name" value="NAD(P)-bd_dom_sf"/>
</dbReference>
<dbReference type="Pfam" id="PF13561">
    <property type="entry name" value="adh_short_C2"/>
    <property type="match status" value="1"/>
</dbReference>
<gene>
    <name evidence="3" type="ORF">IRI77_23280</name>
</gene>
<dbReference type="RefSeq" id="WP_194447404.1">
    <property type="nucleotide sequence ID" value="NZ_CP063849.1"/>
</dbReference>
<evidence type="ECO:0000256" key="2">
    <source>
        <dbReference type="ARBA" id="ARBA00023002"/>
    </source>
</evidence>
<dbReference type="InterPro" id="IPR002347">
    <property type="entry name" value="SDR_fam"/>
</dbReference>
<organism evidence="3 4">
    <name type="scientific">Paludibaculum fermentans</name>
    <dbReference type="NCBI Taxonomy" id="1473598"/>
    <lineage>
        <taxon>Bacteria</taxon>
        <taxon>Pseudomonadati</taxon>
        <taxon>Acidobacteriota</taxon>
        <taxon>Terriglobia</taxon>
        <taxon>Bryobacterales</taxon>
        <taxon>Bryobacteraceae</taxon>
        <taxon>Paludibaculum</taxon>
    </lineage>
</organism>
<name>A0A7S7SI62_PALFE</name>
<evidence type="ECO:0000313" key="4">
    <source>
        <dbReference type="Proteomes" id="UP000593892"/>
    </source>
</evidence>
<dbReference type="Proteomes" id="UP000593892">
    <property type="component" value="Chromosome"/>
</dbReference>
<accession>A0A7S7SI62</accession>
<keyword evidence="2" id="KW-0560">Oxidoreductase</keyword>
<dbReference type="PANTHER" id="PTHR42760">
    <property type="entry name" value="SHORT-CHAIN DEHYDROGENASES/REDUCTASES FAMILY MEMBER"/>
    <property type="match status" value="1"/>
</dbReference>
<dbReference type="GO" id="GO:0016616">
    <property type="term" value="F:oxidoreductase activity, acting on the CH-OH group of donors, NAD or NADP as acceptor"/>
    <property type="evidence" value="ECO:0007669"/>
    <property type="project" value="TreeGrafter"/>
</dbReference>
<comment type="similarity">
    <text evidence="1">Belongs to the short-chain dehydrogenases/reductases (SDR) family.</text>
</comment>
<evidence type="ECO:0000256" key="1">
    <source>
        <dbReference type="ARBA" id="ARBA00006484"/>
    </source>
</evidence>
<protein>
    <submittedName>
        <fullName evidence="3">SDR family oxidoreductase</fullName>
    </submittedName>
</protein>
<dbReference type="InterPro" id="IPR020904">
    <property type="entry name" value="Sc_DH/Rdtase_CS"/>
</dbReference>
<dbReference type="PRINTS" id="PR00080">
    <property type="entry name" value="SDRFAMILY"/>
</dbReference>
<keyword evidence="4" id="KW-1185">Reference proteome</keyword>
<dbReference type="AlphaFoldDB" id="A0A7S7SI62"/>
<evidence type="ECO:0000313" key="3">
    <source>
        <dbReference type="EMBL" id="QOY85734.1"/>
    </source>
</evidence>
<dbReference type="PROSITE" id="PS00061">
    <property type="entry name" value="ADH_SHORT"/>
    <property type="match status" value="1"/>
</dbReference>